<dbReference type="Gene3D" id="3.40.50.2020">
    <property type="match status" value="1"/>
</dbReference>
<proteinExistence type="inferred from homology"/>
<evidence type="ECO:0000313" key="4">
    <source>
        <dbReference type="Proteomes" id="UP000298058"/>
    </source>
</evidence>
<evidence type="ECO:0000313" key="3">
    <source>
        <dbReference type="EMBL" id="TGN21020.1"/>
    </source>
</evidence>
<dbReference type="SUPFAM" id="SSF53271">
    <property type="entry name" value="PRTase-like"/>
    <property type="match status" value="1"/>
</dbReference>
<dbReference type="AlphaFoldDB" id="A0A4R9M2M2"/>
<dbReference type="OrthoDB" id="9779910at2"/>
<comment type="similarity">
    <text evidence="1">Belongs to the ComF/GntX family.</text>
</comment>
<dbReference type="InterPro" id="IPR029057">
    <property type="entry name" value="PRTase-like"/>
</dbReference>
<evidence type="ECO:0000259" key="2">
    <source>
        <dbReference type="Pfam" id="PF00156"/>
    </source>
</evidence>
<dbReference type="RefSeq" id="WP_135758555.1">
    <property type="nucleotide sequence ID" value="NZ_RQHW01000002.1"/>
</dbReference>
<accession>A0A4R9M2M2</accession>
<evidence type="ECO:0000256" key="1">
    <source>
        <dbReference type="ARBA" id="ARBA00008007"/>
    </source>
</evidence>
<sequence>MFSRILSFFYSHPCSHCGHLDFLSNRFGVCIHCIRKRRKFQRDHFDPSVCSVCSHKREEGKDCAFCSSRFVFFSRLEFLHYRFPWEKETFQMCKFQKERLLSFYFALDFRRKKISKRQIERPDAIVFLPSGDLKSGRGYHPAEILGKRLALKWKIPILPGVRKASHEKQSGKMYRERFFHAKKAFLFRKNDRMCNGIHILIIDDIFTTGASLNEVARLYLENGASRVSCMVLLINEGD</sequence>
<name>A0A4R9M2M2_9LEPT</name>
<dbReference type="EMBL" id="RQHW01000002">
    <property type="protein sequence ID" value="TGN21020.1"/>
    <property type="molecule type" value="Genomic_DNA"/>
</dbReference>
<dbReference type="InterPro" id="IPR051910">
    <property type="entry name" value="ComF/GntX_DNA_util-trans"/>
</dbReference>
<dbReference type="Proteomes" id="UP000298058">
    <property type="component" value="Unassembled WGS sequence"/>
</dbReference>
<protein>
    <submittedName>
        <fullName evidence="3">ComF family protein</fullName>
    </submittedName>
</protein>
<keyword evidence="4" id="KW-1185">Reference proteome</keyword>
<dbReference type="InterPro" id="IPR000836">
    <property type="entry name" value="PRTase_dom"/>
</dbReference>
<reference evidence="3" key="1">
    <citation type="journal article" date="2019" name="PLoS Negl. Trop. Dis.">
        <title>Revisiting the worldwide diversity of Leptospira species in the environment.</title>
        <authorList>
            <person name="Vincent A.T."/>
            <person name="Schiettekatte O."/>
            <person name="Bourhy P."/>
            <person name="Veyrier F.J."/>
            <person name="Picardeau M."/>
        </authorList>
    </citation>
    <scope>NUCLEOTIDE SEQUENCE [LARGE SCALE GENOMIC DNA]</scope>
    <source>
        <strain evidence="3">201300427</strain>
    </source>
</reference>
<gene>
    <name evidence="3" type="ORF">EHS15_00425</name>
</gene>
<dbReference type="PANTHER" id="PTHR47505:SF1">
    <property type="entry name" value="DNA UTILIZATION PROTEIN YHGH"/>
    <property type="match status" value="1"/>
</dbReference>
<comment type="caution">
    <text evidence="3">The sequence shown here is derived from an EMBL/GenBank/DDBJ whole genome shotgun (WGS) entry which is preliminary data.</text>
</comment>
<organism evidence="3 4">
    <name type="scientific">Leptospira idonii</name>
    <dbReference type="NCBI Taxonomy" id="1193500"/>
    <lineage>
        <taxon>Bacteria</taxon>
        <taxon>Pseudomonadati</taxon>
        <taxon>Spirochaetota</taxon>
        <taxon>Spirochaetia</taxon>
        <taxon>Leptospirales</taxon>
        <taxon>Leptospiraceae</taxon>
        <taxon>Leptospira</taxon>
    </lineage>
</organism>
<dbReference type="Pfam" id="PF00156">
    <property type="entry name" value="Pribosyltran"/>
    <property type="match status" value="1"/>
</dbReference>
<dbReference type="PANTHER" id="PTHR47505">
    <property type="entry name" value="DNA UTILIZATION PROTEIN YHGH"/>
    <property type="match status" value="1"/>
</dbReference>
<dbReference type="CDD" id="cd06223">
    <property type="entry name" value="PRTases_typeI"/>
    <property type="match status" value="1"/>
</dbReference>
<feature type="domain" description="Phosphoribosyltransferase" evidence="2">
    <location>
        <begin position="138"/>
        <end position="233"/>
    </location>
</feature>